<name>A0A1H2VX62_9BACL</name>
<organism evidence="3 4">
    <name type="scientific">Alicyclobacillus hesperidum</name>
    <dbReference type="NCBI Taxonomy" id="89784"/>
    <lineage>
        <taxon>Bacteria</taxon>
        <taxon>Bacillati</taxon>
        <taxon>Bacillota</taxon>
        <taxon>Bacilli</taxon>
        <taxon>Bacillales</taxon>
        <taxon>Alicyclobacillaceae</taxon>
        <taxon>Alicyclobacillus</taxon>
    </lineage>
</organism>
<dbReference type="PANTHER" id="PTHR10885">
    <property type="entry name" value="ISOPENTENYL-DIPHOSPHATE DELTA-ISOMERASE"/>
    <property type="match status" value="1"/>
</dbReference>
<sequence>MDELLDVLDEQMNHIGTAPRSQVHEVGWWHQTFHCWLYDCIAGEDMLLLQRRHPSKDTNPGKWDVSCAGHLAAGELPEDGVRELQEELGVAISPSQLVKLGVARHHFRKNGVIDNEFSHVFVLRFGYVHDVRRFRVAADEVSGLYRIAVHSFKELVDGKSQSAVLEGAQWTDEGWKHDVREVQMVDLVHREPDYYRLLWQYFRVL</sequence>
<reference evidence="4" key="1">
    <citation type="submission" date="2016-10" db="EMBL/GenBank/DDBJ databases">
        <authorList>
            <person name="Varghese N."/>
        </authorList>
    </citation>
    <scope>NUCLEOTIDE SEQUENCE [LARGE SCALE GENOMIC DNA]</scope>
    <source>
        <strain evidence="4">DSM 12489</strain>
    </source>
</reference>
<dbReference type="InterPro" id="IPR000086">
    <property type="entry name" value="NUDIX_hydrolase_dom"/>
</dbReference>
<dbReference type="GO" id="GO:0005737">
    <property type="term" value="C:cytoplasm"/>
    <property type="evidence" value="ECO:0007669"/>
    <property type="project" value="TreeGrafter"/>
</dbReference>
<reference evidence="2" key="3">
    <citation type="submission" date="2023-02" db="EMBL/GenBank/DDBJ databases">
        <title>Proposal of a novel subspecies: Alicyclobacillus hesperidum subspecies aegle.</title>
        <authorList>
            <person name="Goto K."/>
            <person name="Fujii T."/>
            <person name="Yasui K."/>
            <person name="Mochida K."/>
            <person name="Kato-Tanaka Y."/>
            <person name="Morohoshi S."/>
            <person name="An S.Y."/>
            <person name="Kasai H."/>
            <person name="Yokota A."/>
        </authorList>
    </citation>
    <scope>NUCLEOTIDE SEQUENCE</scope>
    <source>
        <strain evidence="2">DSM 12766</strain>
    </source>
</reference>
<accession>A0A1H2VX62</accession>
<dbReference type="InterPro" id="IPR015797">
    <property type="entry name" value="NUDIX_hydrolase-like_dom_sf"/>
</dbReference>
<dbReference type="RefSeq" id="WP_006445996.1">
    <property type="nucleotide sequence ID" value="NZ_BSRA01000010.1"/>
</dbReference>
<evidence type="ECO:0000313" key="4">
    <source>
        <dbReference type="Proteomes" id="UP000182589"/>
    </source>
</evidence>
<keyword evidence="2" id="KW-0378">Hydrolase</keyword>
<dbReference type="PROSITE" id="PS51462">
    <property type="entry name" value="NUDIX"/>
    <property type="match status" value="1"/>
</dbReference>
<dbReference type="GO" id="GO:0009240">
    <property type="term" value="P:isopentenyl diphosphate biosynthetic process"/>
    <property type="evidence" value="ECO:0007669"/>
    <property type="project" value="TreeGrafter"/>
</dbReference>
<dbReference type="CDD" id="cd04692">
    <property type="entry name" value="NUDIX_Hydrolase"/>
    <property type="match status" value="1"/>
</dbReference>
<feature type="domain" description="Nudix hydrolase" evidence="1">
    <location>
        <begin position="28"/>
        <end position="169"/>
    </location>
</feature>
<dbReference type="Pfam" id="PF00293">
    <property type="entry name" value="NUDIX"/>
    <property type="match status" value="1"/>
</dbReference>
<evidence type="ECO:0000259" key="1">
    <source>
        <dbReference type="PROSITE" id="PS51462"/>
    </source>
</evidence>
<protein>
    <submittedName>
        <fullName evidence="3">Isopentenyldiphosphate isomerase</fullName>
    </submittedName>
    <submittedName>
        <fullName evidence="2">Nudix hydrolase</fullName>
    </submittedName>
</protein>
<dbReference type="PANTHER" id="PTHR10885:SF20">
    <property type="entry name" value="NUDIX HYDROLASE DOMAIN-CONTAINING PROTEIN"/>
    <property type="match status" value="1"/>
</dbReference>
<dbReference type="SUPFAM" id="SSF55811">
    <property type="entry name" value="Nudix"/>
    <property type="match status" value="1"/>
</dbReference>
<dbReference type="EMBL" id="FNOJ01000012">
    <property type="protein sequence ID" value="SDW72836.1"/>
    <property type="molecule type" value="Genomic_DNA"/>
</dbReference>
<dbReference type="Proteomes" id="UP000182589">
    <property type="component" value="Unassembled WGS sequence"/>
</dbReference>
<gene>
    <name evidence="2" type="ORF">Heshes_19860</name>
    <name evidence="3" type="ORF">SAMN04489725_11261</name>
</gene>
<dbReference type="GO" id="GO:0004452">
    <property type="term" value="F:isopentenyl-diphosphate delta-isomerase activity"/>
    <property type="evidence" value="ECO:0007669"/>
    <property type="project" value="TreeGrafter"/>
</dbReference>
<dbReference type="GO" id="GO:0016787">
    <property type="term" value="F:hydrolase activity"/>
    <property type="evidence" value="ECO:0007669"/>
    <property type="project" value="UniProtKB-KW"/>
</dbReference>
<dbReference type="AlphaFoldDB" id="A0A1H2VX62"/>
<dbReference type="Proteomes" id="UP001157137">
    <property type="component" value="Unassembled WGS sequence"/>
</dbReference>
<dbReference type="EMBL" id="BSRA01000010">
    <property type="protein sequence ID" value="GLV14302.1"/>
    <property type="molecule type" value="Genomic_DNA"/>
</dbReference>
<evidence type="ECO:0000313" key="3">
    <source>
        <dbReference type="EMBL" id="SDW72836.1"/>
    </source>
</evidence>
<reference evidence="3" key="2">
    <citation type="submission" date="2016-10" db="EMBL/GenBank/DDBJ databases">
        <authorList>
            <person name="de Groot N.N."/>
        </authorList>
    </citation>
    <scope>NUCLEOTIDE SEQUENCE [LARGE SCALE GENOMIC DNA]</scope>
    <source>
        <strain evidence="3">DSM 12489</strain>
    </source>
</reference>
<proteinExistence type="predicted"/>
<dbReference type="Gene3D" id="3.90.79.10">
    <property type="entry name" value="Nucleoside Triphosphate Pyrophosphohydrolase"/>
    <property type="match status" value="1"/>
</dbReference>
<keyword evidence="3" id="KW-0413">Isomerase</keyword>
<evidence type="ECO:0000313" key="2">
    <source>
        <dbReference type="EMBL" id="GLV14302.1"/>
    </source>
</evidence>
<keyword evidence="4" id="KW-1185">Reference proteome</keyword>